<comment type="caution">
    <text evidence="2">The sequence shown here is derived from an EMBL/GenBank/DDBJ whole genome shotgun (WGS) entry which is preliminary data.</text>
</comment>
<proteinExistence type="predicted"/>
<evidence type="ECO:0000256" key="1">
    <source>
        <dbReference type="SAM" id="MobiDB-lite"/>
    </source>
</evidence>
<accession>A0A4Z2EIF8</accession>
<reference evidence="2 3" key="1">
    <citation type="submission" date="2019-03" db="EMBL/GenBank/DDBJ databases">
        <title>First draft genome of Liparis tanakae, snailfish: a comprehensive survey of snailfish specific genes.</title>
        <authorList>
            <person name="Kim W."/>
            <person name="Song I."/>
            <person name="Jeong J.-H."/>
            <person name="Kim D."/>
            <person name="Kim S."/>
            <person name="Ryu S."/>
            <person name="Song J.Y."/>
            <person name="Lee S.K."/>
        </authorList>
    </citation>
    <scope>NUCLEOTIDE SEQUENCE [LARGE SCALE GENOMIC DNA]</scope>
    <source>
        <tissue evidence="2">Muscle</tissue>
    </source>
</reference>
<sequence>MSTTELENKAAACINSIDTSSFSASQARTNCKNHLQQKQQQQQQQHQQPQQQSASFIQNIKASTQIIFSSFVKTFLPSGLICYLRIENEEGNVLIAVYLFVCVRVIRITQKVLNRIA</sequence>
<dbReference type="EMBL" id="SRLO01007116">
    <property type="protein sequence ID" value="TNN28244.1"/>
    <property type="molecule type" value="Genomic_DNA"/>
</dbReference>
<evidence type="ECO:0000313" key="2">
    <source>
        <dbReference type="EMBL" id="TNN28244.1"/>
    </source>
</evidence>
<evidence type="ECO:0000313" key="3">
    <source>
        <dbReference type="Proteomes" id="UP000314294"/>
    </source>
</evidence>
<keyword evidence="3" id="KW-1185">Reference proteome</keyword>
<protein>
    <submittedName>
        <fullName evidence="2">Uncharacterized protein</fullName>
    </submittedName>
</protein>
<name>A0A4Z2EIF8_9TELE</name>
<gene>
    <name evidence="2" type="ORF">EYF80_061607</name>
</gene>
<dbReference type="AlphaFoldDB" id="A0A4Z2EIF8"/>
<feature type="region of interest" description="Disordered" evidence="1">
    <location>
        <begin position="33"/>
        <end position="52"/>
    </location>
</feature>
<organism evidence="2 3">
    <name type="scientific">Liparis tanakae</name>
    <name type="common">Tanaka's snailfish</name>
    <dbReference type="NCBI Taxonomy" id="230148"/>
    <lineage>
        <taxon>Eukaryota</taxon>
        <taxon>Metazoa</taxon>
        <taxon>Chordata</taxon>
        <taxon>Craniata</taxon>
        <taxon>Vertebrata</taxon>
        <taxon>Euteleostomi</taxon>
        <taxon>Actinopterygii</taxon>
        <taxon>Neopterygii</taxon>
        <taxon>Teleostei</taxon>
        <taxon>Neoteleostei</taxon>
        <taxon>Acanthomorphata</taxon>
        <taxon>Eupercaria</taxon>
        <taxon>Perciformes</taxon>
        <taxon>Cottioidei</taxon>
        <taxon>Cottales</taxon>
        <taxon>Liparidae</taxon>
        <taxon>Liparis</taxon>
    </lineage>
</organism>
<feature type="compositionally biased region" description="Low complexity" evidence="1">
    <location>
        <begin position="36"/>
        <end position="52"/>
    </location>
</feature>
<dbReference type="Proteomes" id="UP000314294">
    <property type="component" value="Unassembled WGS sequence"/>
</dbReference>